<dbReference type="STRING" id="136037.A0A067R9K3"/>
<evidence type="ECO:0000256" key="2">
    <source>
        <dbReference type="ARBA" id="ARBA00008779"/>
    </source>
</evidence>
<reference evidence="8 9" key="1">
    <citation type="journal article" date="2014" name="Nat. Commun.">
        <title>Molecular traces of alternative social organization in a termite genome.</title>
        <authorList>
            <person name="Terrapon N."/>
            <person name="Li C."/>
            <person name="Robertson H.M."/>
            <person name="Ji L."/>
            <person name="Meng X."/>
            <person name="Booth W."/>
            <person name="Chen Z."/>
            <person name="Childers C.P."/>
            <person name="Glastad K.M."/>
            <person name="Gokhale K."/>
            <person name="Gowin J."/>
            <person name="Gronenberg W."/>
            <person name="Hermansen R.A."/>
            <person name="Hu H."/>
            <person name="Hunt B.G."/>
            <person name="Huylmans A.K."/>
            <person name="Khalil S.M."/>
            <person name="Mitchell R.D."/>
            <person name="Munoz-Torres M.C."/>
            <person name="Mustard J.A."/>
            <person name="Pan H."/>
            <person name="Reese J.T."/>
            <person name="Scharf M.E."/>
            <person name="Sun F."/>
            <person name="Vogel H."/>
            <person name="Xiao J."/>
            <person name="Yang W."/>
            <person name="Yang Z."/>
            <person name="Yang Z."/>
            <person name="Zhou J."/>
            <person name="Zhu J."/>
            <person name="Brent C.S."/>
            <person name="Elsik C.G."/>
            <person name="Goodisman M.A."/>
            <person name="Liberles D.A."/>
            <person name="Roe R.M."/>
            <person name="Vargo E.L."/>
            <person name="Vilcinskas A."/>
            <person name="Wang J."/>
            <person name="Bornberg-Bauer E."/>
            <person name="Korb J."/>
            <person name="Zhang G."/>
            <person name="Liebig J."/>
        </authorList>
    </citation>
    <scope>NUCLEOTIDE SEQUENCE [LARGE SCALE GENOMIC DNA]</scope>
    <source>
        <tissue evidence="8">Whole organism</tissue>
    </source>
</reference>
<evidence type="ECO:0000256" key="1">
    <source>
        <dbReference type="ARBA" id="ARBA00001913"/>
    </source>
</evidence>
<dbReference type="Gene3D" id="3.30.1120.10">
    <property type="match status" value="1"/>
</dbReference>
<dbReference type="InterPro" id="IPR047115">
    <property type="entry name" value="ARSB"/>
</dbReference>
<dbReference type="PANTHER" id="PTHR10342">
    <property type="entry name" value="ARYLSULFATASE"/>
    <property type="match status" value="1"/>
</dbReference>
<keyword evidence="4" id="KW-0378">Hydrolase</keyword>
<evidence type="ECO:0000256" key="6">
    <source>
        <dbReference type="ARBA" id="ARBA00023180"/>
    </source>
</evidence>
<protein>
    <submittedName>
        <fullName evidence="8">Arylsulfatase B</fullName>
    </submittedName>
</protein>
<dbReference type="PROSITE" id="PS00523">
    <property type="entry name" value="SULFATASE_1"/>
    <property type="match status" value="1"/>
</dbReference>
<dbReference type="Pfam" id="PF00884">
    <property type="entry name" value="Sulfatase"/>
    <property type="match status" value="1"/>
</dbReference>
<gene>
    <name evidence="8" type="ORF">L798_06084</name>
</gene>
<evidence type="ECO:0000313" key="8">
    <source>
        <dbReference type="EMBL" id="KDR19289.1"/>
    </source>
</evidence>
<feature type="domain" description="Sulfatase N-terminal" evidence="7">
    <location>
        <begin position="103"/>
        <end position="428"/>
    </location>
</feature>
<keyword evidence="6" id="KW-0325">Glycoprotein</keyword>
<evidence type="ECO:0000256" key="5">
    <source>
        <dbReference type="ARBA" id="ARBA00022837"/>
    </source>
</evidence>
<dbReference type="PROSITE" id="PS00149">
    <property type="entry name" value="SULFATASE_2"/>
    <property type="match status" value="1"/>
</dbReference>
<proteinExistence type="inferred from homology"/>
<dbReference type="InterPro" id="IPR017850">
    <property type="entry name" value="Alkaline_phosphatase_core_sf"/>
</dbReference>
<dbReference type="AlphaFoldDB" id="A0A067R9K3"/>
<dbReference type="GO" id="GO:0008484">
    <property type="term" value="F:sulfuric ester hydrolase activity"/>
    <property type="evidence" value="ECO:0007669"/>
    <property type="project" value="InterPro"/>
</dbReference>
<evidence type="ECO:0000259" key="7">
    <source>
        <dbReference type="Pfam" id="PF00884"/>
    </source>
</evidence>
<dbReference type="Proteomes" id="UP000027135">
    <property type="component" value="Unassembled WGS sequence"/>
</dbReference>
<dbReference type="OMA" id="HTIEYRY"/>
<evidence type="ECO:0000313" key="9">
    <source>
        <dbReference type="Proteomes" id="UP000027135"/>
    </source>
</evidence>
<organism evidence="8 9">
    <name type="scientific">Zootermopsis nevadensis</name>
    <name type="common">Dampwood termite</name>
    <dbReference type="NCBI Taxonomy" id="136037"/>
    <lineage>
        <taxon>Eukaryota</taxon>
        <taxon>Metazoa</taxon>
        <taxon>Ecdysozoa</taxon>
        <taxon>Arthropoda</taxon>
        <taxon>Hexapoda</taxon>
        <taxon>Insecta</taxon>
        <taxon>Pterygota</taxon>
        <taxon>Neoptera</taxon>
        <taxon>Polyneoptera</taxon>
        <taxon>Dictyoptera</taxon>
        <taxon>Blattodea</taxon>
        <taxon>Blattoidea</taxon>
        <taxon>Termitoidae</taxon>
        <taxon>Termopsidae</taxon>
        <taxon>Zootermopsis</taxon>
    </lineage>
</organism>
<dbReference type="GO" id="GO:0046872">
    <property type="term" value="F:metal ion binding"/>
    <property type="evidence" value="ECO:0007669"/>
    <property type="project" value="UniProtKB-KW"/>
</dbReference>
<name>A0A067R9K3_ZOONE</name>
<dbReference type="eggNOG" id="KOG3867">
    <property type="taxonomic scope" value="Eukaryota"/>
</dbReference>
<keyword evidence="5" id="KW-0106">Calcium</keyword>
<dbReference type="InterPro" id="IPR024607">
    <property type="entry name" value="Sulfatase_CS"/>
</dbReference>
<dbReference type="InterPro" id="IPR000917">
    <property type="entry name" value="Sulfatase_N"/>
</dbReference>
<dbReference type="CDD" id="cd16029">
    <property type="entry name" value="4-S"/>
    <property type="match status" value="1"/>
</dbReference>
<keyword evidence="9" id="KW-1185">Reference proteome</keyword>
<dbReference type="OrthoDB" id="103349at2759"/>
<dbReference type="SUPFAM" id="SSF53649">
    <property type="entry name" value="Alkaline phosphatase-like"/>
    <property type="match status" value="1"/>
</dbReference>
<keyword evidence="3" id="KW-0479">Metal-binding</keyword>
<dbReference type="PANTHER" id="PTHR10342:SF264">
    <property type="entry name" value="MIP05773P-RELATED"/>
    <property type="match status" value="1"/>
</dbReference>
<evidence type="ECO:0000256" key="3">
    <source>
        <dbReference type="ARBA" id="ARBA00022723"/>
    </source>
</evidence>
<evidence type="ECO:0000256" key="4">
    <source>
        <dbReference type="ARBA" id="ARBA00022801"/>
    </source>
</evidence>
<comment type="similarity">
    <text evidence="2">Belongs to the sulfatase family.</text>
</comment>
<comment type="cofactor">
    <cofactor evidence="1">
        <name>Ca(2+)</name>
        <dbReference type="ChEBI" id="CHEBI:29108"/>
    </cofactor>
</comment>
<dbReference type="InParanoid" id="A0A067R9K3"/>
<dbReference type="Gene3D" id="3.40.720.10">
    <property type="entry name" value="Alkaline Phosphatase, subunit A"/>
    <property type="match status" value="1"/>
</dbReference>
<accession>A0A067R9K3</accession>
<dbReference type="EMBL" id="KK852655">
    <property type="protein sequence ID" value="KDR19289.1"/>
    <property type="molecule type" value="Genomic_DNA"/>
</dbReference>
<sequence length="625" mass="70324">MPFQSKESCFVSVTVSESDEVLYVAANREKLEHVVGWLQKLDFVPASIYLLPYCTSEPPDGWQHNVLRGSESIANDNSASTAMLREPCCLVLLLVTSMAASSPHIVFIVADDMGWNDVSFHGSDQIPTPNIDALAYNGVILNSHYVQPLCTPTRASLMTGMYPIHIGMQGYPMLAAEPRGLPPMKILPQYLKNLGYVTRAVGKWHLGFYRKEFTPIYRGFDSHLGYWAGSISYYDHIVQDIYPDGRTLNGHDFRRNMDTAWDLEGQYATDIFTDEALRIIQEHDDSRPLFLYLSHLAVHSGNSGKLVEAPQEFINKFRHIPEPNRRTYAAMVSKMDESVGRVVEALYEKRMLNNSIIVFISDNGAPSVDIFQNWGSNYPLRGIKATLWEGGVRGVGLIWSPLLREPRRVSEELMHVSDWLPTLYSAAGGDIVHLGSNLDGVDQWSSLVNNEGSPRHQLLVNIDERDQTAALRVDNWKLILGTFGKNGSLDGYYGDDGYSSSNPKYNISSVISSRAWKSISSTTRPATDREVHKLRQEATVKCNNKVFRHGTNCNPSVSKRPCLFNIYTDPCEENNLSVINTDATKKIYNILLRHIQSLIPQLNKPWDTTGADPTKFNNTWSPWVD</sequence>